<evidence type="ECO:0000313" key="1">
    <source>
        <dbReference type="Proteomes" id="UP000050795"/>
    </source>
</evidence>
<proteinExistence type="predicted"/>
<dbReference type="Proteomes" id="UP000050795">
    <property type="component" value="Unassembled WGS sequence"/>
</dbReference>
<dbReference type="AlphaFoldDB" id="A0AA85IRQ6"/>
<reference evidence="1" key="1">
    <citation type="submission" date="2022-06" db="EMBL/GenBank/DDBJ databases">
        <authorList>
            <person name="Berger JAMES D."/>
            <person name="Berger JAMES D."/>
        </authorList>
    </citation>
    <scope>NUCLEOTIDE SEQUENCE [LARGE SCALE GENOMIC DNA]</scope>
</reference>
<dbReference type="WBParaSite" id="TREG1_1050.1">
    <property type="protein sequence ID" value="TREG1_1050.1"/>
    <property type="gene ID" value="TREG1_1050"/>
</dbReference>
<name>A0AA85IRQ6_TRIRE</name>
<sequence length="119" mass="13430">MPSASQTVSLTPCFLLPVARMSWKSFRLLPDAAADSISHARSDHQASRSLRKHCLIFRASVFRLLLYSLPAGMDRRSSRSCKALAETQWFLAENSFKPHGTLQMEPMFIYTTWGVSGKH</sequence>
<organism evidence="1 2">
    <name type="scientific">Trichobilharzia regenti</name>
    <name type="common">Nasal bird schistosome</name>
    <dbReference type="NCBI Taxonomy" id="157069"/>
    <lineage>
        <taxon>Eukaryota</taxon>
        <taxon>Metazoa</taxon>
        <taxon>Spiralia</taxon>
        <taxon>Lophotrochozoa</taxon>
        <taxon>Platyhelminthes</taxon>
        <taxon>Trematoda</taxon>
        <taxon>Digenea</taxon>
        <taxon>Strigeidida</taxon>
        <taxon>Schistosomatoidea</taxon>
        <taxon>Schistosomatidae</taxon>
        <taxon>Trichobilharzia</taxon>
    </lineage>
</organism>
<reference evidence="2" key="2">
    <citation type="submission" date="2023-11" db="UniProtKB">
        <authorList>
            <consortium name="WormBaseParasite"/>
        </authorList>
    </citation>
    <scope>IDENTIFICATION</scope>
</reference>
<accession>A0AA85IRQ6</accession>
<protein>
    <submittedName>
        <fullName evidence="2">Uncharacterized protein</fullName>
    </submittedName>
</protein>
<evidence type="ECO:0000313" key="2">
    <source>
        <dbReference type="WBParaSite" id="TREG1_1050.1"/>
    </source>
</evidence>
<keyword evidence="1" id="KW-1185">Reference proteome</keyword>